<dbReference type="SUPFAM" id="SSF53850">
    <property type="entry name" value="Periplasmic binding protein-like II"/>
    <property type="match status" value="1"/>
</dbReference>
<dbReference type="InterPro" id="IPR006059">
    <property type="entry name" value="SBP"/>
</dbReference>
<evidence type="ECO:0000256" key="4">
    <source>
        <dbReference type="ARBA" id="ARBA00023139"/>
    </source>
</evidence>
<dbReference type="Gene3D" id="3.40.190.10">
    <property type="entry name" value="Periplasmic binding protein-like II"/>
    <property type="match status" value="2"/>
</dbReference>
<dbReference type="Proteomes" id="UP000295008">
    <property type="component" value="Unassembled WGS sequence"/>
</dbReference>
<keyword evidence="3" id="KW-0472">Membrane</keyword>
<dbReference type="PANTHER" id="PTHR43649">
    <property type="entry name" value="ARABINOSE-BINDING PROTEIN-RELATED"/>
    <property type="match status" value="1"/>
</dbReference>
<keyword evidence="4" id="KW-0564">Palmitate</keyword>
<dbReference type="PANTHER" id="PTHR43649:SF33">
    <property type="entry name" value="POLYGALACTURONAN_RHAMNOGALACTURONAN-BINDING PROTEIN YTCQ"/>
    <property type="match status" value="1"/>
</dbReference>
<sequence length="517" mass="59557">MVSKRLRVAAGFVLALLFMTSVFAKTKDLQEITVLAWDRGIIPPAQGNIEENWWTKYVNDHVAKLGIKVKFVPVPRAQEMQKLPTMLAAGNAPDIIFSYDKALYNLYLKNGALLDYTDYINKYGRNIKKYFSKTDLALGASKGRIYSLVYRSVPVADTTFIRKDWLNKLGLKEPTTPAEFYNVLKAFKEKDPGKVGDRLVPFALPSAPNYPFGMWYAVLMPGFLKQAPSPERMQEAALPLWPETENCLRFMNKLYNEKLLSDQFLLDKDEVLFRQKFVRGEIGAFVHFPHWPYHSAYGNMYENLNKNISDARLVATFPWTANPKNNLYEIIRCYPFGYMWYSPRNAKHPDLVVKYLDWMASSEATNVNWFGLPGIDNKIVDGIPLPVDDAKYKQRVPWIGSQYNVLRNPFVNSPEKYIKRLSMDFAPQYRDQYVRETIAGSKKLKYYQPWITEATPLYDKLNGSLMKKWEELQVKIITAPSNQFDAVFDDAIKQYKEVGGAEVAQELAQAYKAQYGK</sequence>
<evidence type="ECO:0000256" key="5">
    <source>
        <dbReference type="ARBA" id="ARBA00023288"/>
    </source>
</evidence>
<keyword evidence="5" id="KW-0449">Lipoprotein</keyword>
<dbReference type="OrthoDB" id="2492023at2"/>
<dbReference type="Pfam" id="PF01547">
    <property type="entry name" value="SBP_bac_1"/>
    <property type="match status" value="1"/>
</dbReference>
<feature type="signal peptide" evidence="6">
    <location>
        <begin position="1"/>
        <end position="24"/>
    </location>
</feature>
<dbReference type="InterPro" id="IPR050490">
    <property type="entry name" value="Bact_solute-bd_prot1"/>
</dbReference>
<organism evidence="7 8">
    <name type="scientific">Hydrogenispora ethanolica</name>
    <dbReference type="NCBI Taxonomy" id="1082276"/>
    <lineage>
        <taxon>Bacteria</taxon>
        <taxon>Bacillati</taxon>
        <taxon>Bacillota</taxon>
        <taxon>Hydrogenispora</taxon>
    </lineage>
</organism>
<gene>
    <name evidence="7" type="ORF">EDC14_1002259</name>
</gene>
<name>A0A4R1SBV4_HYDET</name>
<keyword evidence="2 6" id="KW-0732">Signal</keyword>
<evidence type="ECO:0000256" key="3">
    <source>
        <dbReference type="ARBA" id="ARBA00023136"/>
    </source>
</evidence>
<dbReference type="EMBL" id="SLUN01000002">
    <property type="protein sequence ID" value="TCL76500.1"/>
    <property type="molecule type" value="Genomic_DNA"/>
</dbReference>
<evidence type="ECO:0000313" key="7">
    <source>
        <dbReference type="EMBL" id="TCL76500.1"/>
    </source>
</evidence>
<protein>
    <submittedName>
        <fullName evidence="7">Putative aldouronate transport system substrate-binding protein</fullName>
    </submittedName>
</protein>
<evidence type="ECO:0000256" key="1">
    <source>
        <dbReference type="ARBA" id="ARBA00022475"/>
    </source>
</evidence>
<evidence type="ECO:0000256" key="6">
    <source>
        <dbReference type="SAM" id="SignalP"/>
    </source>
</evidence>
<evidence type="ECO:0000256" key="2">
    <source>
        <dbReference type="ARBA" id="ARBA00022729"/>
    </source>
</evidence>
<accession>A0A4R1SBV4</accession>
<comment type="caution">
    <text evidence="7">The sequence shown here is derived from an EMBL/GenBank/DDBJ whole genome shotgun (WGS) entry which is preliminary data.</text>
</comment>
<reference evidence="7 8" key="1">
    <citation type="submission" date="2019-03" db="EMBL/GenBank/DDBJ databases">
        <title>Genomic Encyclopedia of Type Strains, Phase IV (KMG-IV): sequencing the most valuable type-strain genomes for metagenomic binning, comparative biology and taxonomic classification.</title>
        <authorList>
            <person name="Goeker M."/>
        </authorList>
    </citation>
    <scope>NUCLEOTIDE SEQUENCE [LARGE SCALE GENOMIC DNA]</scope>
    <source>
        <strain evidence="7 8">LX-B</strain>
    </source>
</reference>
<keyword evidence="8" id="KW-1185">Reference proteome</keyword>
<dbReference type="AlphaFoldDB" id="A0A4R1SBV4"/>
<keyword evidence="1" id="KW-1003">Cell membrane</keyword>
<proteinExistence type="predicted"/>
<evidence type="ECO:0000313" key="8">
    <source>
        <dbReference type="Proteomes" id="UP000295008"/>
    </source>
</evidence>
<feature type="chain" id="PRO_5020971115" evidence="6">
    <location>
        <begin position="25"/>
        <end position="517"/>
    </location>
</feature>